<protein>
    <submittedName>
        <fullName evidence="1">Uncharacterized protein</fullName>
    </submittedName>
</protein>
<name>A0A9D3WLP6_9SAUR</name>
<proteinExistence type="predicted"/>
<comment type="caution">
    <text evidence="1">The sequence shown here is derived from an EMBL/GenBank/DDBJ whole genome shotgun (WGS) entry which is preliminary data.</text>
</comment>
<dbReference type="Proteomes" id="UP000827986">
    <property type="component" value="Unassembled WGS sequence"/>
</dbReference>
<organism evidence="1 2">
    <name type="scientific">Mauremys mutica</name>
    <name type="common">yellowpond turtle</name>
    <dbReference type="NCBI Taxonomy" id="74926"/>
    <lineage>
        <taxon>Eukaryota</taxon>
        <taxon>Metazoa</taxon>
        <taxon>Chordata</taxon>
        <taxon>Craniata</taxon>
        <taxon>Vertebrata</taxon>
        <taxon>Euteleostomi</taxon>
        <taxon>Archelosauria</taxon>
        <taxon>Testudinata</taxon>
        <taxon>Testudines</taxon>
        <taxon>Cryptodira</taxon>
        <taxon>Durocryptodira</taxon>
        <taxon>Testudinoidea</taxon>
        <taxon>Geoemydidae</taxon>
        <taxon>Geoemydinae</taxon>
        <taxon>Mauremys</taxon>
    </lineage>
</organism>
<reference evidence="1" key="1">
    <citation type="submission" date="2021-09" db="EMBL/GenBank/DDBJ databases">
        <title>The genome of Mauremys mutica provides insights into the evolution of semi-aquatic lifestyle.</title>
        <authorList>
            <person name="Gong S."/>
            <person name="Gao Y."/>
        </authorList>
    </citation>
    <scope>NUCLEOTIDE SEQUENCE</scope>
    <source>
        <strain evidence="1">MM-2020</strain>
        <tissue evidence="1">Muscle</tissue>
    </source>
</reference>
<accession>A0A9D3WLP6</accession>
<sequence length="140" mass="15647">MFSPVLPRWTLLWPILYQECCQWSTGATRAWGLANLVEEHVSLQRQSCKFGVWDQCRKLRLSDAAGSWGELSQMELPETQTWTSESTLCSCCSPEELLLALPPLGISPTHVRLHAGPPGSSPSGRSSLRLIRTKLLHFSL</sequence>
<dbReference type="AlphaFoldDB" id="A0A9D3WLP6"/>
<evidence type="ECO:0000313" key="2">
    <source>
        <dbReference type="Proteomes" id="UP000827986"/>
    </source>
</evidence>
<gene>
    <name evidence="1" type="ORF">KIL84_022583</name>
</gene>
<keyword evidence="2" id="KW-1185">Reference proteome</keyword>
<evidence type="ECO:0000313" key="1">
    <source>
        <dbReference type="EMBL" id="KAH1165024.1"/>
    </source>
</evidence>
<dbReference type="EMBL" id="JAHDVG010000488">
    <property type="protein sequence ID" value="KAH1165024.1"/>
    <property type="molecule type" value="Genomic_DNA"/>
</dbReference>